<sequence length="23" mass="2669">MILCFGLRPQINLDYSTIQKSVE</sequence>
<protein>
    <submittedName>
        <fullName evidence="1">Uncharacterized protein</fullName>
    </submittedName>
</protein>
<proteinExistence type="predicted"/>
<organism evidence="1">
    <name type="scientific">Anguilla anguilla</name>
    <name type="common">European freshwater eel</name>
    <name type="synonym">Muraena anguilla</name>
    <dbReference type="NCBI Taxonomy" id="7936"/>
    <lineage>
        <taxon>Eukaryota</taxon>
        <taxon>Metazoa</taxon>
        <taxon>Chordata</taxon>
        <taxon>Craniata</taxon>
        <taxon>Vertebrata</taxon>
        <taxon>Euteleostomi</taxon>
        <taxon>Actinopterygii</taxon>
        <taxon>Neopterygii</taxon>
        <taxon>Teleostei</taxon>
        <taxon>Anguilliformes</taxon>
        <taxon>Anguillidae</taxon>
        <taxon>Anguilla</taxon>
    </lineage>
</organism>
<evidence type="ECO:0000313" key="1">
    <source>
        <dbReference type="EMBL" id="JAH04995.1"/>
    </source>
</evidence>
<reference evidence="1" key="2">
    <citation type="journal article" date="2015" name="Fish Shellfish Immunol.">
        <title>Early steps in the European eel (Anguilla anguilla)-Vibrio vulnificus interaction in the gills: Role of the RtxA13 toxin.</title>
        <authorList>
            <person name="Callol A."/>
            <person name="Pajuelo D."/>
            <person name="Ebbesson L."/>
            <person name="Teles M."/>
            <person name="MacKenzie S."/>
            <person name="Amaro C."/>
        </authorList>
    </citation>
    <scope>NUCLEOTIDE SEQUENCE</scope>
</reference>
<accession>A0A0E9PLN4</accession>
<dbReference type="AlphaFoldDB" id="A0A0E9PLN4"/>
<dbReference type="EMBL" id="GBXM01103582">
    <property type="protein sequence ID" value="JAH04995.1"/>
    <property type="molecule type" value="Transcribed_RNA"/>
</dbReference>
<reference evidence="1" key="1">
    <citation type="submission" date="2014-11" db="EMBL/GenBank/DDBJ databases">
        <authorList>
            <person name="Amaro Gonzalez C."/>
        </authorList>
    </citation>
    <scope>NUCLEOTIDE SEQUENCE</scope>
</reference>
<name>A0A0E9PLN4_ANGAN</name>